<gene>
    <name evidence="1" type="ORF">FHX33_000608</name>
</gene>
<keyword evidence="2" id="KW-1185">Reference proteome</keyword>
<accession>A0A7W4UTB5</accession>
<dbReference type="AlphaFoldDB" id="A0A7W4UTB5"/>
<dbReference type="Pfam" id="PF20120">
    <property type="entry name" value="DUF6510"/>
    <property type="match status" value="1"/>
</dbReference>
<name>A0A7W4UTB5_LEIAQ</name>
<dbReference type="InterPro" id="IPR045423">
    <property type="entry name" value="DUF6510"/>
</dbReference>
<protein>
    <submittedName>
        <fullName evidence="1">Uncharacterized protein</fullName>
    </submittedName>
</protein>
<dbReference type="RefSeq" id="WP_021764353.1">
    <property type="nucleotide sequence ID" value="NZ_JACHVP010000001.1"/>
</dbReference>
<reference evidence="1 2" key="1">
    <citation type="submission" date="2020-08" db="EMBL/GenBank/DDBJ databases">
        <title>Sequencing the genomes of 1000 actinobacteria strains.</title>
        <authorList>
            <person name="Klenk H.-P."/>
        </authorList>
    </citation>
    <scope>NUCLEOTIDE SEQUENCE [LARGE SCALE GENOMIC DNA]</scope>
    <source>
        <strain evidence="1 2">DSM 20146</strain>
    </source>
</reference>
<evidence type="ECO:0000313" key="1">
    <source>
        <dbReference type="EMBL" id="MBB2965876.1"/>
    </source>
</evidence>
<evidence type="ECO:0000313" key="2">
    <source>
        <dbReference type="Proteomes" id="UP000538196"/>
    </source>
</evidence>
<comment type="caution">
    <text evidence="1">The sequence shown here is derived from an EMBL/GenBank/DDBJ whole genome shotgun (WGS) entry which is preliminary data.</text>
</comment>
<proteinExistence type="predicted"/>
<dbReference type="Proteomes" id="UP000538196">
    <property type="component" value="Unassembled WGS sequence"/>
</dbReference>
<organism evidence="1 2">
    <name type="scientific">Leifsonia aquatica</name>
    <name type="common">Corynebacterium aquaticum</name>
    <dbReference type="NCBI Taxonomy" id="144185"/>
    <lineage>
        <taxon>Bacteria</taxon>
        <taxon>Bacillati</taxon>
        <taxon>Actinomycetota</taxon>
        <taxon>Actinomycetes</taxon>
        <taxon>Micrococcales</taxon>
        <taxon>Microbacteriaceae</taxon>
        <taxon>Leifsonia</taxon>
    </lineage>
</organism>
<sequence length="99" mass="10421">MTDQNEQAEQADPAEPGYLDGNAAAGLLSEIFAVDVTAARGRCAHCGDENVVAAARLYPHGTGMVLRCAVCGEVLARATEMEDSVCLDLSGLAWLQVRI</sequence>
<dbReference type="EMBL" id="JACHVP010000001">
    <property type="protein sequence ID" value="MBB2965876.1"/>
    <property type="molecule type" value="Genomic_DNA"/>
</dbReference>